<dbReference type="EMBL" id="PNYA01000039">
    <property type="protein sequence ID" value="PMS14834.1"/>
    <property type="molecule type" value="Genomic_DNA"/>
</dbReference>
<protein>
    <recommendedName>
        <fullName evidence="3">Lysozyme inhibitor LprI-like N-terminal domain-containing protein</fullName>
    </recommendedName>
</protein>
<evidence type="ECO:0000256" key="2">
    <source>
        <dbReference type="SAM" id="SignalP"/>
    </source>
</evidence>
<dbReference type="OrthoDB" id="9091223at2"/>
<dbReference type="InterPro" id="IPR009739">
    <property type="entry name" value="LprI-like_N"/>
</dbReference>
<accession>A0A2N7VCM2</accession>
<keyword evidence="2" id="KW-0732">Signal</keyword>
<feature type="chain" id="PRO_5014944773" description="Lysozyme inhibitor LprI-like N-terminal domain-containing protein" evidence="2">
    <location>
        <begin position="34"/>
        <end position="281"/>
    </location>
</feature>
<dbReference type="RefSeq" id="WP_102649059.1">
    <property type="nucleotide sequence ID" value="NZ_PNYA01000039.1"/>
</dbReference>
<feature type="region of interest" description="Disordered" evidence="1">
    <location>
        <begin position="175"/>
        <end position="208"/>
    </location>
</feature>
<organism evidence="4 5">
    <name type="scientific">Trinickia dabaoshanensis</name>
    <dbReference type="NCBI Taxonomy" id="564714"/>
    <lineage>
        <taxon>Bacteria</taxon>
        <taxon>Pseudomonadati</taxon>
        <taxon>Pseudomonadota</taxon>
        <taxon>Betaproteobacteria</taxon>
        <taxon>Burkholderiales</taxon>
        <taxon>Burkholderiaceae</taxon>
        <taxon>Trinickia</taxon>
    </lineage>
</organism>
<sequence>MSKPNLFIGAFGARALRCALLAVLSIVPLAARAEAARADPIDTAMQNCSARADRSSTPGQVQCIEAARDAWQQAIDSAMRSIAANAPEDQKRGWAQSQARWLAWRTEEQALLRAVFATTRGSSYTITQANVLLQSVRDRALAVRHAAARFAPPAPAVVAASGASSASVAAFGGSSVPDAPAASSPVAPRSQSEDARAHEERMRPCNSDGACEHAQFDLRRYERALRDKLPARARPTLMRAQRAWWLYFDATSPLGTEAERADLIGERVATIKRLSETVGSD</sequence>
<feature type="signal peptide" evidence="2">
    <location>
        <begin position="1"/>
        <end position="33"/>
    </location>
</feature>
<evidence type="ECO:0000259" key="3">
    <source>
        <dbReference type="Pfam" id="PF07007"/>
    </source>
</evidence>
<feature type="compositionally biased region" description="Low complexity" evidence="1">
    <location>
        <begin position="175"/>
        <end position="188"/>
    </location>
</feature>
<feature type="compositionally biased region" description="Basic and acidic residues" evidence="1">
    <location>
        <begin position="191"/>
        <end position="203"/>
    </location>
</feature>
<evidence type="ECO:0000313" key="4">
    <source>
        <dbReference type="EMBL" id="PMS14834.1"/>
    </source>
</evidence>
<comment type="caution">
    <text evidence="4">The sequence shown here is derived from an EMBL/GenBank/DDBJ whole genome shotgun (WGS) entry which is preliminary data.</text>
</comment>
<dbReference type="Proteomes" id="UP000235616">
    <property type="component" value="Unassembled WGS sequence"/>
</dbReference>
<gene>
    <name evidence="4" type="ORF">C0Z18_29880</name>
</gene>
<evidence type="ECO:0000256" key="1">
    <source>
        <dbReference type="SAM" id="MobiDB-lite"/>
    </source>
</evidence>
<feature type="domain" description="Lysozyme inhibitor LprI-like N-terminal" evidence="3">
    <location>
        <begin position="48"/>
        <end position="140"/>
    </location>
</feature>
<keyword evidence="5" id="KW-1185">Reference proteome</keyword>
<name>A0A2N7VCM2_9BURK</name>
<dbReference type="Pfam" id="PF07007">
    <property type="entry name" value="LprI"/>
    <property type="match status" value="1"/>
</dbReference>
<evidence type="ECO:0000313" key="5">
    <source>
        <dbReference type="Proteomes" id="UP000235616"/>
    </source>
</evidence>
<dbReference type="AlphaFoldDB" id="A0A2N7VCM2"/>
<reference evidence="4 5" key="1">
    <citation type="submission" date="2018-01" db="EMBL/GenBank/DDBJ databases">
        <title>Whole genome analyses suggest that Burkholderia sensu lato contains two further novel genera in the rhizoxinica-symbiotica group Mycetohabitans gen. nov., and Trinickia gen. nov.: implications for the evolution of diazotrophy and nodulation in the Burkholderiaceae.</title>
        <authorList>
            <person name="Estrada-de los Santos P."/>
            <person name="Palmer M."/>
            <person name="Chavez-Ramirez B."/>
            <person name="Beukes C."/>
            <person name="Steenkamp E.T."/>
            <person name="Hirsch A.M."/>
            <person name="Manyaka P."/>
            <person name="Maluk M."/>
            <person name="Lafos M."/>
            <person name="Crook M."/>
            <person name="Gross E."/>
            <person name="Simon M.F."/>
            <person name="Bueno dos Reis Junior F."/>
            <person name="Poole P.S."/>
            <person name="Venter S.N."/>
            <person name="James E.K."/>
        </authorList>
    </citation>
    <scope>NUCLEOTIDE SEQUENCE [LARGE SCALE GENOMIC DNA]</scope>
    <source>
        <strain evidence="4 5">GIMN1.004</strain>
    </source>
</reference>
<proteinExistence type="predicted"/>